<dbReference type="NCBIfam" id="TIGR00562">
    <property type="entry name" value="proto_IX_ox"/>
    <property type="match status" value="1"/>
</dbReference>
<dbReference type="GO" id="GO:0006782">
    <property type="term" value="P:protoporphyrinogen IX biosynthetic process"/>
    <property type="evidence" value="ECO:0007669"/>
    <property type="project" value="UniProtKB-UniRule"/>
</dbReference>
<gene>
    <name evidence="13" type="ORF">SPHA_19903</name>
</gene>
<evidence type="ECO:0000256" key="10">
    <source>
        <dbReference type="ARBA" id="ARBA00047554"/>
    </source>
</evidence>
<dbReference type="SUPFAM" id="SSF51905">
    <property type="entry name" value="FAD/NAD(P)-binding domain"/>
    <property type="match status" value="1"/>
</dbReference>
<organism evidence="13 14">
    <name type="scientific">Acanthosepion pharaonis</name>
    <name type="common">Pharaoh cuttlefish</name>
    <name type="synonym">Sepia pharaonis</name>
    <dbReference type="NCBI Taxonomy" id="158019"/>
    <lineage>
        <taxon>Eukaryota</taxon>
        <taxon>Metazoa</taxon>
        <taxon>Spiralia</taxon>
        <taxon>Lophotrochozoa</taxon>
        <taxon>Mollusca</taxon>
        <taxon>Cephalopoda</taxon>
        <taxon>Coleoidea</taxon>
        <taxon>Decapodiformes</taxon>
        <taxon>Sepiida</taxon>
        <taxon>Sepiina</taxon>
        <taxon>Sepiidae</taxon>
        <taxon>Acanthosepion</taxon>
    </lineage>
</organism>
<dbReference type="InterPro" id="IPR002937">
    <property type="entry name" value="Amino_oxidase"/>
</dbReference>
<dbReference type="Gene3D" id="3.50.50.60">
    <property type="entry name" value="FAD/NAD(P)-binding domain"/>
    <property type="match status" value="1"/>
</dbReference>
<evidence type="ECO:0000256" key="9">
    <source>
        <dbReference type="ARBA" id="ARBA00023244"/>
    </source>
</evidence>
<name>A0A812BLJ5_ACAPH</name>
<sequence length="474" mass="52531">MATAVVLGGGVSGLAAAYYLQRQVSRFSKIILLEASHRLGGWVSTTRFPDGAIYEHGPHSLRATGKPGQHTLTLLHELGLESEILPVTQTHHGAQNRYIFYKNQLHCLPTSFSSIFKKSSLLSQSLVWSLIRDLVSKRAPTDDDETVHSFISRRLGTEVADVLMSSMCRGIFAGDVHKLSVRACFPDLYQLEQNHRSLVLGSLFGGKSPANTCPLVKKSRQEKWALYSLKQGLEQLTETLTQVLHQNPKCELRLQSPCTGLQLDSGKATVQTENDCIKADHVFSTIFAQYLSPLLSDSHKDLKQPLAQISGANIIVVHLEFDGQVLPHQGFGHLVPHIEHTYFLGVIYDSSVFPSQDCQSSTSTRLTVMMGGSWFDQLLDVCPEMSEESLTDLALKFVSEQLGISAPLRRSQVKLQKNCIPHYQLGHKDRLSQMQNYIASYQLPLSLLGSSYKGPSVNDCILNSRLVVDSFVSP</sequence>
<keyword evidence="6 11" id="KW-0274">FAD</keyword>
<dbReference type="PANTHER" id="PTHR42923">
    <property type="entry name" value="PROTOPORPHYRINOGEN OXIDASE"/>
    <property type="match status" value="1"/>
</dbReference>
<comment type="cofactor">
    <cofactor evidence="11">
        <name>FAD</name>
        <dbReference type="ChEBI" id="CHEBI:57692"/>
    </cofactor>
    <text evidence="11">Binds 1 FAD per subunit.</text>
</comment>
<proteinExistence type="inferred from homology"/>
<dbReference type="AlphaFoldDB" id="A0A812BLJ5"/>
<evidence type="ECO:0000313" key="14">
    <source>
        <dbReference type="Proteomes" id="UP000597762"/>
    </source>
</evidence>
<protein>
    <recommendedName>
        <fullName evidence="4 11">Protoporphyrinogen oxidase</fullName>
        <ecNumber evidence="4 11">1.3.3.4</ecNumber>
    </recommendedName>
</protein>
<dbReference type="SUPFAM" id="SSF54373">
    <property type="entry name" value="FAD-linked reductases, C-terminal domain"/>
    <property type="match status" value="1"/>
</dbReference>
<dbReference type="GO" id="GO:0004729">
    <property type="term" value="F:oxygen-dependent protoporphyrinogen oxidase activity"/>
    <property type="evidence" value="ECO:0007669"/>
    <property type="project" value="UniProtKB-UniRule"/>
</dbReference>
<evidence type="ECO:0000256" key="2">
    <source>
        <dbReference type="ARBA" id="ARBA00005073"/>
    </source>
</evidence>
<evidence type="ECO:0000256" key="7">
    <source>
        <dbReference type="ARBA" id="ARBA00023002"/>
    </source>
</evidence>
<comment type="caution">
    <text evidence="13">The sequence shown here is derived from an EMBL/GenBank/DDBJ whole genome shotgun (WGS) entry which is preliminary data.</text>
</comment>
<dbReference type="OrthoDB" id="419752at2759"/>
<dbReference type="UniPathway" id="UPA00251">
    <property type="reaction ID" value="UER00324"/>
</dbReference>
<evidence type="ECO:0000256" key="11">
    <source>
        <dbReference type="RuleBase" id="RU367069"/>
    </source>
</evidence>
<keyword evidence="14" id="KW-1185">Reference proteome</keyword>
<dbReference type="EC" id="1.3.3.4" evidence="4 11"/>
<dbReference type="Proteomes" id="UP000597762">
    <property type="component" value="Unassembled WGS sequence"/>
</dbReference>
<evidence type="ECO:0000259" key="12">
    <source>
        <dbReference type="Pfam" id="PF01593"/>
    </source>
</evidence>
<evidence type="ECO:0000256" key="5">
    <source>
        <dbReference type="ARBA" id="ARBA00022630"/>
    </source>
</evidence>
<dbReference type="InterPro" id="IPR050464">
    <property type="entry name" value="Zeta_carotene_desat/Oxidored"/>
</dbReference>
<evidence type="ECO:0000256" key="3">
    <source>
        <dbReference type="ARBA" id="ARBA00010551"/>
    </source>
</evidence>
<evidence type="ECO:0000256" key="1">
    <source>
        <dbReference type="ARBA" id="ARBA00002600"/>
    </source>
</evidence>
<keyword evidence="8 11" id="KW-0350">Heme biosynthesis</keyword>
<keyword evidence="7 11" id="KW-0560">Oxidoreductase</keyword>
<evidence type="ECO:0000256" key="8">
    <source>
        <dbReference type="ARBA" id="ARBA00023133"/>
    </source>
</evidence>
<comment type="function">
    <text evidence="1 11">Catalyzes the 6-electron oxidation of protoporphyrinogen-IX to form protoporphyrin-IX.</text>
</comment>
<evidence type="ECO:0000256" key="6">
    <source>
        <dbReference type="ARBA" id="ARBA00022827"/>
    </source>
</evidence>
<dbReference type="Pfam" id="PF01593">
    <property type="entry name" value="Amino_oxidase"/>
    <property type="match status" value="1"/>
</dbReference>
<comment type="catalytic activity">
    <reaction evidence="10 11">
        <text>protoporphyrinogen IX + 3 O2 = protoporphyrin IX + 3 H2O2</text>
        <dbReference type="Rhea" id="RHEA:25576"/>
        <dbReference type="ChEBI" id="CHEBI:15379"/>
        <dbReference type="ChEBI" id="CHEBI:16240"/>
        <dbReference type="ChEBI" id="CHEBI:57306"/>
        <dbReference type="ChEBI" id="CHEBI:57307"/>
        <dbReference type="EC" id="1.3.3.4"/>
    </reaction>
</comment>
<keyword evidence="9 11" id="KW-0627">Porphyrin biosynthesis</keyword>
<comment type="pathway">
    <text evidence="2 11">Porphyrin-containing compound metabolism; protoporphyrin-IX biosynthesis; protoporphyrin-IX from protoporphyrinogen-IX: step 1/1.</text>
</comment>
<dbReference type="GO" id="GO:0005743">
    <property type="term" value="C:mitochondrial inner membrane"/>
    <property type="evidence" value="ECO:0007669"/>
    <property type="project" value="UniProtKB-SubCell"/>
</dbReference>
<reference evidence="13" key="1">
    <citation type="submission" date="2021-01" db="EMBL/GenBank/DDBJ databases">
        <authorList>
            <person name="Li R."/>
            <person name="Bekaert M."/>
        </authorList>
    </citation>
    <scope>NUCLEOTIDE SEQUENCE</scope>
    <source>
        <strain evidence="13">Farmed</strain>
    </source>
</reference>
<feature type="domain" description="Amine oxidase" evidence="12">
    <location>
        <begin position="11"/>
        <end position="443"/>
    </location>
</feature>
<dbReference type="InterPro" id="IPR004572">
    <property type="entry name" value="Protoporphyrinogen_oxidase"/>
</dbReference>
<comment type="similarity">
    <text evidence="3 11">Belongs to the protoporphyrinogen/coproporphyrinogen oxidase family. Protoporphyrinogen oxidase subfamily.</text>
</comment>
<dbReference type="EMBL" id="CAHIKZ030000724">
    <property type="protein sequence ID" value="CAE1235663.1"/>
    <property type="molecule type" value="Genomic_DNA"/>
</dbReference>
<evidence type="ECO:0000313" key="13">
    <source>
        <dbReference type="EMBL" id="CAE1235663.1"/>
    </source>
</evidence>
<keyword evidence="5 11" id="KW-0285">Flavoprotein</keyword>
<dbReference type="PANTHER" id="PTHR42923:SF3">
    <property type="entry name" value="PROTOPORPHYRINOGEN OXIDASE"/>
    <property type="match status" value="1"/>
</dbReference>
<evidence type="ECO:0000256" key="4">
    <source>
        <dbReference type="ARBA" id="ARBA00012867"/>
    </source>
</evidence>
<accession>A0A812BLJ5</accession>
<comment type="subcellular location">
    <subcellularLocation>
        <location evidence="11">Mitochondrion inner membrane</location>
    </subcellularLocation>
</comment>
<dbReference type="InterPro" id="IPR036188">
    <property type="entry name" value="FAD/NAD-bd_sf"/>
</dbReference>